<feature type="domain" description="Ig-like" evidence="7">
    <location>
        <begin position="8"/>
        <end position="92"/>
    </location>
</feature>
<evidence type="ECO:0000256" key="5">
    <source>
        <dbReference type="ARBA" id="ARBA00023319"/>
    </source>
</evidence>
<dbReference type="GO" id="GO:0050839">
    <property type="term" value="F:cell adhesion molecule binding"/>
    <property type="evidence" value="ECO:0007669"/>
    <property type="project" value="TreeGrafter"/>
</dbReference>
<reference evidence="8" key="1">
    <citation type="journal article" date="2023" name="G3 (Bethesda)">
        <title>A reference genome for the long-term kleptoplast-retaining sea slug Elysia crispata morphotype clarki.</title>
        <authorList>
            <person name="Eastman K.E."/>
            <person name="Pendleton A.L."/>
            <person name="Shaikh M.A."/>
            <person name="Suttiyut T."/>
            <person name="Ogas R."/>
            <person name="Tomko P."/>
            <person name="Gavelis G."/>
            <person name="Widhalm J.R."/>
            <person name="Wisecaver J.H."/>
        </authorList>
    </citation>
    <scope>NUCLEOTIDE SEQUENCE</scope>
    <source>
        <strain evidence="8">ECLA1</strain>
    </source>
</reference>
<dbReference type="InterPro" id="IPR036179">
    <property type="entry name" value="Ig-like_dom_sf"/>
</dbReference>
<comment type="subcellular location">
    <subcellularLocation>
        <location evidence="1">Membrane</location>
        <topology evidence="1">Single-pass type I membrane protein</topology>
    </subcellularLocation>
</comment>
<accession>A0AAE1DJQ0</accession>
<evidence type="ECO:0000256" key="2">
    <source>
        <dbReference type="ARBA" id="ARBA00023136"/>
    </source>
</evidence>
<name>A0AAE1DJQ0_9GAST</name>
<dbReference type="InterPro" id="IPR013783">
    <property type="entry name" value="Ig-like_fold"/>
</dbReference>
<comment type="caution">
    <text evidence="8">The sequence shown here is derived from an EMBL/GenBank/DDBJ whole genome shotgun (WGS) entry which is preliminary data.</text>
</comment>
<sequence length="401" mass="43519">MTSSKDVPQVTFTLDPAQTTFSKGDNLELKCSGQGNPDPTLTLITKEITEDLTNVQTTELTHTFTLDCMDTGVYVCSGQNSQGTNRTEISIGVRCPQQLSPLFNSKPKADAVIREAAKFGLEIYGFPEPRTLTLQRTDDDTNLTSSSRHSVEYTAGVAPFGVVNVTISDVVEADFTIYTLTVDNGVGNALIYPFYVNEVNASSVWMESIASKEDSLNIVAIVIGVIAVVIIAGLIVVIIFLFKKIQGLKERLDSQYKIALGSNPQTLQDDDYLIPLAMSTITTPVSASLPPRQGQYETVDDKTPRTGQYETIQDMTATSGTYNSTSRQDVEPLSVYQGVEPDHLTSGDLGSCGPYSNVPGIHVTNLRNPAANYADVDMSSVKGNSLNKQVTKQAYQNVEIK</sequence>
<evidence type="ECO:0000256" key="6">
    <source>
        <dbReference type="SAM" id="Phobius"/>
    </source>
</evidence>
<dbReference type="GO" id="GO:0005911">
    <property type="term" value="C:cell-cell junction"/>
    <property type="evidence" value="ECO:0007669"/>
    <property type="project" value="TreeGrafter"/>
</dbReference>
<keyword evidence="9" id="KW-1185">Reference proteome</keyword>
<keyword evidence="4" id="KW-0325">Glycoprotein</keyword>
<feature type="transmembrane region" description="Helical" evidence="6">
    <location>
        <begin position="218"/>
        <end position="242"/>
    </location>
</feature>
<dbReference type="InterPro" id="IPR051275">
    <property type="entry name" value="Cell_adhesion_signaling"/>
</dbReference>
<evidence type="ECO:0000313" key="8">
    <source>
        <dbReference type="EMBL" id="KAK3773012.1"/>
    </source>
</evidence>
<dbReference type="Proteomes" id="UP001283361">
    <property type="component" value="Unassembled WGS sequence"/>
</dbReference>
<keyword evidence="5" id="KW-0393">Immunoglobulin domain</keyword>
<dbReference type="AlphaFoldDB" id="A0AAE1DJQ0"/>
<dbReference type="PROSITE" id="PS50835">
    <property type="entry name" value="IG_LIKE"/>
    <property type="match status" value="1"/>
</dbReference>
<evidence type="ECO:0000256" key="4">
    <source>
        <dbReference type="ARBA" id="ARBA00023180"/>
    </source>
</evidence>
<evidence type="ECO:0000259" key="7">
    <source>
        <dbReference type="PROSITE" id="PS50835"/>
    </source>
</evidence>
<dbReference type="InterPro" id="IPR007110">
    <property type="entry name" value="Ig-like_dom"/>
</dbReference>
<dbReference type="SUPFAM" id="SSF48726">
    <property type="entry name" value="Immunoglobulin"/>
    <property type="match status" value="1"/>
</dbReference>
<keyword evidence="6" id="KW-1133">Transmembrane helix</keyword>
<keyword evidence="2 6" id="KW-0472">Membrane</keyword>
<evidence type="ECO:0000256" key="3">
    <source>
        <dbReference type="ARBA" id="ARBA00023157"/>
    </source>
</evidence>
<keyword evidence="3" id="KW-1015">Disulfide bond</keyword>
<keyword evidence="6" id="KW-0812">Transmembrane</keyword>
<gene>
    <name evidence="8" type="ORF">RRG08_061707</name>
</gene>
<evidence type="ECO:0000313" key="9">
    <source>
        <dbReference type="Proteomes" id="UP001283361"/>
    </source>
</evidence>
<organism evidence="8 9">
    <name type="scientific">Elysia crispata</name>
    <name type="common">lettuce slug</name>
    <dbReference type="NCBI Taxonomy" id="231223"/>
    <lineage>
        <taxon>Eukaryota</taxon>
        <taxon>Metazoa</taxon>
        <taxon>Spiralia</taxon>
        <taxon>Lophotrochozoa</taxon>
        <taxon>Mollusca</taxon>
        <taxon>Gastropoda</taxon>
        <taxon>Heterobranchia</taxon>
        <taxon>Euthyneura</taxon>
        <taxon>Panpulmonata</taxon>
        <taxon>Sacoglossa</taxon>
        <taxon>Placobranchoidea</taxon>
        <taxon>Plakobranchidae</taxon>
        <taxon>Elysia</taxon>
    </lineage>
</organism>
<dbReference type="PANTHER" id="PTHR11640">
    <property type="entry name" value="NEPHRIN"/>
    <property type="match status" value="1"/>
</dbReference>
<dbReference type="Gene3D" id="2.60.40.10">
    <property type="entry name" value="Immunoglobulins"/>
    <property type="match status" value="1"/>
</dbReference>
<dbReference type="PANTHER" id="PTHR11640:SF31">
    <property type="entry name" value="IRREGULAR CHIASM C-ROUGHEST PROTEIN-RELATED"/>
    <property type="match status" value="1"/>
</dbReference>
<dbReference type="GO" id="GO:0005886">
    <property type="term" value="C:plasma membrane"/>
    <property type="evidence" value="ECO:0007669"/>
    <property type="project" value="TreeGrafter"/>
</dbReference>
<evidence type="ECO:0000256" key="1">
    <source>
        <dbReference type="ARBA" id="ARBA00004479"/>
    </source>
</evidence>
<dbReference type="EMBL" id="JAWDGP010003568">
    <property type="protein sequence ID" value="KAK3773012.1"/>
    <property type="molecule type" value="Genomic_DNA"/>
</dbReference>
<protein>
    <recommendedName>
        <fullName evidence="7">Ig-like domain-containing protein</fullName>
    </recommendedName>
</protein>
<proteinExistence type="predicted"/>
<dbReference type="GO" id="GO:0098609">
    <property type="term" value="P:cell-cell adhesion"/>
    <property type="evidence" value="ECO:0007669"/>
    <property type="project" value="TreeGrafter"/>
</dbReference>